<gene>
    <name evidence="2" type="ORF">HXX76_012509</name>
</gene>
<reference evidence="2" key="1">
    <citation type="journal article" date="2020" name="bioRxiv">
        <title>Comparative genomics of Chlamydomonas.</title>
        <authorList>
            <person name="Craig R.J."/>
            <person name="Hasan A.R."/>
            <person name="Ness R.W."/>
            <person name="Keightley P.D."/>
        </authorList>
    </citation>
    <scope>NUCLEOTIDE SEQUENCE</scope>
    <source>
        <strain evidence="2">SAG 7.73</strain>
    </source>
</reference>
<evidence type="ECO:0000256" key="1">
    <source>
        <dbReference type="SAM" id="MobiDB-lite"/>
    </source>
</evidence>
<evidence type="ECO:0000313" key="3">
    <source>
        <dbReference type="Proteomes" id="UP000650467"/>
    </source>
</evidence>
<dbReference type="EMBL" id="JAEHOC010000041">
    <property type="protein sequence ID" value="KAG2427314.1"/>
    <property type="molecule type" value="Genomic_DNA"/>
</dbReference>
<sequence length="571" mass="61802">MPLPVAAPSDLAAVRVTKKPLVTTDLMNEVHPHLGTGLIDKGGCYTSGNLNNKDISKLRLPMLRQLTDHVTRALQDLEPGAGLVNHFVKEYGPGQGMGLHNDTYGRGWIGVHVRANSRCKESEIAFWHPGCPNDYFIFMVPSGHAWVADGRLTGQVQVEVNGKWGCWLHGVPAAGNRRGSPGPEAGEWTMTCVMDMHLPNTGVVEEMAPSVSAIELADHLDSFDSTLPQRGQLQVPPPPQVTTPWSYSKICSIRGSIGVGSAGRGDFAARLVREGIDTSNPTVVARAKGGSAGGGAFAATMVARNLDTTNPTVVARAEGGSAGGGAFAATMVARNLDTTDPAAVYRAKGGSAGGGAFAATMVARNLDTTDPAAVYRAKGENRMTEDGYDDAGKSNAAVAMGENSMAKDGYDDAGKSNAAVAMGEARAAKAGQPSYAEWMPVIHDWLKENWPEEKTYGKWPAVAAGVPLPEDAHLGSIQKAYRRWIAQKEEKDKKERPSYAEWMPVIHDWLKENWPDEKKPGKWKAVMAALPQLKDANEDSLRHVYSRWKRQQEKKEEEEKKEEKEEKDEED</sequence>
<evidence type="ECO:0000313" key="2">
    <source>
        <dbReference type="EMBL" id="KAG2427314.1"/>
    </source>
</evidence>
<name>A0A835SHX5_CHLIN</name>
<organism evidence="2 3">
    <name type="scientific">Chlamydomonas incerta</name>
    <dbReference type="NCBI Taxonomy" id="51695"/>
    <lineage>
        <taxon>Eukaryota</taxon>
        <taxon>Viridiplantae</taxon>
        <taxon>Chlorophyta</taxon>
        <taxon>core chlorophytes</taxon>
        <taxon>Chlorophyceae</taxon>
        <taxon>CS clade</taxon>
        <taxon>Chlamydomonadales</taxon>
        <taxon>Chlamydomonadaceae</taxon>
        <taxon>Chlamydomonas</taxon>
    </lineage>
</organism>
<dbReference type="AlphaFoldDB" id="A0A835SHX5"/>
<comment type="caution">
    <text evidence="2">The sequence shown here is derived from an EMBL/GenBank/DDBJ whole genome shotgun (WGS) entry which is preliminary data.</text>
</comment>
<dbReference type="Proteomes" id="UP000650467">
    <property type="component" value="Unassembled WGS sequence"/>
</dbReference>
<protein>
    <submittedName>
        <fullName evidence="2">Uncharacterized protein</fullName>
    </submittedName>
</protein>
<feature type="region of interest" description="Disordered" evidence="1">
    <location>
        <begin position="547"/>
        <end position="571"/>
    </location>
</feature>
<accession>A0A835SHX5</accession>
<proteinExistence type="predicted"/>
<feature type="compositionally biased region" description="Basic and acidic residues" evidence="1">
    <location>
        <begin position="550"/>
        <end position="564"/>
    </location>
</feature>
<keyword evidence="3" id="KW-1185">Reference proteome</keyword>